<dbReference type="PRINTS" id="PR00260">
    <property type="entry name" value="CHEMTRNSDUCR"/>
</dbReference>
<comment type="subcellular location">
    <subcellularLocation>
        <location evidence="1">Membrane</location>
    </subcellularLocation>
</comment>
<gene>
    <name evidence="10" type="ORF">DFO67_107101</name>
</gene>
<dbReference type="InterPro" id="IPR003660">
    <property type="entry name" value="HAMP_dom"/>
</dbReference>
<keyword evidence="7" id="KW-0472">Membrane</keyword>
<evidence type="ECO:0000256" key="6">
    <source>
        <dbReference type="SAM" id="MobiDB-lite"/>
    </source>
</evidence>
<dbReference type="InterPro" id="IPR004090">
    <property type="entry name" value="Chemotax_Me-accpt_rcpt"/>
</dbReference>
<evidence type="ECO:0000256" key="1">
    <source>
        <dbReference type="ARBA" id="ARBA00004370"/>
    </source>
</evidence>
<dbReference type="FunFam" id="1.10.287.950:FF:000001">
    <property type="entry name" value="Methyl-accepting chemotaxis sensory transducer"/>
    <property type="match status" value="1"/>
</dbReference>
<reference evidence="10 11" key="1">
    <citation type="submission" date="2019-03" db="EMBL/GenBank/DDBJ databases">
        <title>Freshwater and sediment microbial communities from various areas in North America, analyzing microbe dynamics in response to fracking.</title>
        <authorList>
            <person name="Lamendella R."/>
        </authorList>
    </citation>
    <scope>NUCLEOTIDE SEQUENCE [LARGE SCALE GENOMIC DNA]</scope>
    <source>
        <strain evidence="10 11">6_TX</strain>
    </source>
</reference>
<dbReference type="GO" id="GO:0005886">
    <property type="term" value="C:plasma membrane"/>
    <property type="evidence" value="ECO:0007669"/>
    <property type="project" value="TreeGrafter"/>
</dbReference>
<name>A0A4R8FS48_9GAMM</name>
<keyword evidence="2" id="KW-0488">Methylation</keyword>
<dbReference type="OrthoDB" id="2489132at2"/>
<proteinExistence type="inferred from homology"/>
<dbReference type="AlphaFoldDB" id="A0A4R8FS48"/>
<dbReference type="SMART" id="SM00283">
    <property type="entry name" value="MA"/>
    <property type="match status" value="1"/>
</dbReference>
<feature type="compositionally biased region" description="Polar residues" evidence="6">
    <location>
        <begin position="284"/>
        <end position="306"/>
    </location>
</feature>
<dbReference type="PANTHER" id="PTHR43531:SF14">
    <property type="entry name" value="METHYL-ACCEPTING CHEMOTAXIS PROTEIN I-RELATED"/>
    <property type="match status" value="1"/>
</dbReference>
<evidence type="ECO:0000256" key="7">
    <source>
        <dbReference type="SAM" id="Phobius"/>
    </source>
</evidence>
<dbReference type="GO" id="GO:0004888">
    <property type="term" value="F:transmembrane signaling receptor activity"/>
    <property type="evidence" value="ECO:0007669"/>
    <property type="project" value="InterPro"/>
</dbReference>
<comment type="caution">
    <text evidence="10">The sequence shown here is derived from an EMBL/GenBank/DDBJ whole genome shotgun (WGS) entry which is preliminary data.</text>
</comment>
<dbReference type="Pfam" id="PF00672">
    <property type="entry name" value="HAMP"/>
    <property type="match status" value="1"/>
</dbReference>
<dbReference type="Proteomes" id="UP000294489">
    <property type="component" value="Unassembled WGS sequence"/>
</dbReference>
<dbReference type="PROSITE" id="PS50111">
    <property type="entry name" value="CHEMOTAXIS_TRANSDUC_2"/>
    <property type="match status" value="1"/>
</dbReference>
<dbReference type="PANTHER" id="PTHR43531">
    <property type="entry name" value="PROTEIN ICFG"/>
    <property type="match status" value="1"/>
</dbReference>
<keyword evidence="3 5" id="KW-0807">Transducer</keyword>
<dbReference type="CDD" id="cd06225">
    <property type="entry name" value="HAMP"/>
    <property type="match status" value="1"/>
</dbReference>
<dbReference type="Gene3D" id="1.10.287.950">
    <property type="entry name" value="Methyl-accepting chemotaxis protein"/>
    <property type="match status" value="1"/>
</dbReference>
<feature type="domain" description="HAMP" evidence="9">
    <location>
        <begin position="214"/>
        <end position="266"/>
    </location>
</feature>
<dbReference type="InterPro" id="IPR051310">
    <property type="entry name" value="MCP_chemotaxis"/>
</dbReference>
<dbReference type="Pfam" id="PF00015">
    <property type="entry name" value="MCPsignal"/>
    <property type="match status" value="1"/>
</dbReference>
<protein>
    <submittedName>
        <fullName evidence="10">Methyl-accepting chemotaxis protein</fullName>
    </submittedName>
</protein>
<keyword evidence="7" id="KW-0812">Transmembrane</keyword>
<feature type="compositionally biased region" description="Polar residues" evidence="6">
    <location>
        <begin position="313"/>
        <end position="325"/>
    </location>
</feature>
<dbReference type="PROSITE" id="PS50885">
    <property type="entry name" value="HAMP"/>
    <property type="match status" value="1"/>
</dbReference>
<feature type="domain" description="Methyl-accepting transducer" evidence="8">
    <location>
        <begin position="271"/>
        <end position="500"/>
    </location>
</feature>
<dbReference type="SMART" id="SM00304">
    <property type="entry name" value="HAMP"/>
    <property type="match status" value="1"/>
</dbReference>
<comment type="similarity">
    <text evidence="4">Belongs to the methyl-accepting chemotaxis (MCP) protein family.</text>
</comment>
<organism evidence="10 11">
    <name type="scientific">Modicisalibacter xianhensis</name>
    <dbReference type="NCBI Taxonomy" id="442341"/>
    <lineage>
        <taxon>Bacteria</taxon>
        <taxon>Pseudomonadati</taxon>
        <taxon>Pseudomonadota</taxon>
        <taxon>Gammaproteobacteria</taxon>
        <taxon>Oceanospirillales</taxon>
        <taxon>Halomonadaceae</taxon>
        <taxon>Modicisalibacter</taxon>
    </lineage>
</organism>
<dbReference type="EMBL" id="SOEC01000007">
    <property type="protein sequence ID" value="TDX29425.1"/>
    <property type="molecule type" value="Genomic_DNA"/>
</dbReference>
<evidence type="ECO:0000313" key="10">
    <source>
        <dbReference type="EMBL" id="TDX29425.1"/>
    </source>
</evidence>
<evidence type="ECO:0000256" key="5">
    <source>
        <dbReference type="PROSITE-ProRule" id="PRU00284"/>
    </source>
</evidence>
<dbReference type="RefSeq" id="WP_134017692.1">
    <property type="nucleotide sequence ID" value="NZ_SOEC01000007.1"/>
</dbReference>
<keyword evidence="7" id="KW-1133">Transmembrane helix</keyword>
<dbReference type="GO" id="GO:0006935">
    <property type="term" value="P:chemotaxis"/>
    <property type="evidence" value="ECO:0007669"/>
    <property type="project" value="InterPro"/>
</dbReference>
<feature type="region of interest" description="Disordered" evidence="6">
    <location>
        <begin position="276"/>
        <end position="325"/>
    </location>
</feature>
<dbReference type="SUPFAM" id="SSF58104">
    <property type="entry name" value="Methyl-accepting chemotaxis protein (MCP) signaling domain"/>
    <property type="match status" value="1"/>
</dbReference>
<feature type="transmembrane region" description="Helical" evidence="7">
    <location>
        <begin position="189"/>
        <end position="212"/>
    </location>
</feature>
<evidence type="ECO:0000259" key="8">
    <source>
        <dbReference type="PROSITE" id="PS50111"/>
    </source>
</evidence>
<evidence type="ECO:0000256" key="3">
    <source>
        <dbReference type="ARBA" id="ARBA00023224"/>
    </source>
</evidence>
<dbReference type="InterPro" id="IPR004089">
    <property type="entry name" value="MCPsignal_dom"/>
</dbReference>
<dbReference type="GO" id="GO:0007165">
    <property type="term" value="P:signal transduction"/>
    <property type="evidence" value="ECO:0007669"/>
    <property type="project" value="UniProtKB-KW"/>
</dbReference>
<accession>A0A4R8FS48</accession>
<evidence type="ECO:0000256" key="4">
    <source>
        <dbReference type="ARBA" id="ARBA00029447"/>
    </source>
</evidence>
<evidence type="ECO:0000256" key="2">
    <source>
        <dbReference type="ARBA" id="ARBA00022481"/>
    </source>
</evidence>
<evidence type="ECO:0000259" key="9">
    <source>
        <dbReference type="PROSITE" id="PS50885"/>
    </source>
</evidence>
<sequence>MLSRFKIGTRLGAAFGIITLLLLGSLSAGWLGLSTVRNIAHHVLETDVSLALNASEVQRLALEERRYEKDSFINIANVEKVRAYQEKWLNTREKLDQVLQAGQAMATTDELRGLYTEAVDALDDYAAGYQAVMKDIATGKIADTSQANQALGDHKDAIYRLEENANAIERLAMADIAKSNAVIDVDYRYALAGLLGFAALALVVSLTLAYVITKSIVRPLRRALQAAQQVANGDLRQKITVSGQDEISELLTAMDTMSRSLTRLVMSLRHAGESVSVGAKEMAQGSQDLSSRTEEQASALQETASSMEEMASTVRQNTESTMTADELSANASRSAQAGGQEVEQTAQLMREIADNSQKVNDIIGVIDSIAFQTNILALNASVEAARAGEQGRGFAVVANEVRSLASRSAASAKEIRTMIEATTLQITAGAKQAERSGKIMRETVEAIRQVSLLISEVATATREQNGGIEQINVAITQMDSVTQQNASLVEQASAAAESLEEQAQRLAGLIATFKVNEPTEKGLVQASPSQPQASTPVMPALPGAARRETARQVKKATEEWTAF</sequence>
<evidence type="ECO:0000313" key="11">
    <source>
        <dbReference type="Proteomes" id="UP000294489"/>
    </source>
</evidence>